<reference evidence="1 2" key="1">
    <citation type="submission" date="2019-06" db="EMBL/GenBank/DDBJ databases">
        <title>A chromosome-scale genome assembly of the European perch, Perca fluviatilis.</title>
        <authorList>
            <person name="Roques C."/>
            <person name="Zahm M."/>
            <person name="Cabau C."/>
            <person name="Klopp C."/>
            <person name="Bouchez O."/>
            <person name="Donnadieu C."/>
            <person name="Kuhl H."/>
            <person name="Gislard M."/>
            <person name="Guendouz S."/>
            <person name="Journot L."/>
            <person name="Haffray P."/>
            <person name="Bestin A."/>
            <person name="Morvezen R."/>
            <person name="Feron R."/>
            <person name="Wen M."/>
            <person name="Jouanno E."/>
            <person name="Herpin A."/>
            <person name="Schartl M."/>
            <person name="Postlethwait J."/>
            <person name="Schaerlinger B."/>
            <person name="Chardard D."/>
            <person name="Lecocq T."/>
            <person name="Poncet C."/>
            <person name="Jaffrelo L."/>
            <person name="Lampietro C."/>
            <person name="Guiguen Y."/>
        </authorList>
    </citation>
    <scope>NUCLEOTIDE SEQUENCE [LARGE SCALE GENOMIC DNA]</scope>
    <source>
        <tissue evidence="1">Blood</tissue>
    </source>
</reference>
<gene>
    <name evidence="1" type="ORF">PFLUV_G00089830</name>
</gene>
<accession>A0A6A5FCB9</accession>
<proteinExistence type="predicted"/>
<dbReference type="AlphaFoldDB" id="A0A6A5FCB9"/>
<protein>
    <submittedName>
        <fullName evidence="1">Uncharacterized protein</fullName>
    </submittedName>
</protein>
<evidence type="ECO:0000313" key="1">
    <source>
        <dbReference type="EMBL" id="KAF1388405.1"/>
    </source>
</evidence>
<name>A0A6A5FCB9_PERFL</name>
<evidence type="ECO:0000313" key="2">
    <source>
        <dbReference type="Proteomes" id="UP000465112"/>
    </source>
</evidence>
<sequence length="82" mass="9362">MAACRYCCTATRAWRCQRRHPSHFTAAPAPPRCCMSILSWELCAVTVSTSQTEHLEGRVIRIQVPCFLTSLMRSIWELSPHL</sequence>
<comment type="caution">
    <text evidence="1">The sequence shown here is derived from an EMBL/GenBank/DDBJ whole genome shotgun (WGS) entry which is preliminary data.</text>
</comment>
<dbReference type="EMBL" id="VHII01000007">
    <property type="protein sequence ID" value="KAF1388405.1"/>
    <property type="molecule type" value="Genomic_DNA"/>
</dbReference>
<dbReference type="Proteomes" id="UP000465112">
    <property type="component" value="Chromosome 7"/>
</dbReference>
<organism evidence="1 2">
    <name type="scientific">Perca fluviatilis</name>
    <name type="common">European perch</name>
    <dbReference type="NCBI Taxonomy" id="8168"/>
    <lineage>
        <taxon>Eukaryota</taxon>
        <taxon>Metazoa</taxon>
        <taxon>Chordata</taxon>
        <taxon>Craniata</taxon>
        <taxon>Vertebrata</taxon>
        <taxon>Euteleostomi</taxon>
        <taxon>Actinopterygii</taxon>
        <taxon>Neopterygii</taxon>
        <taxon>Teleostei</taxon>
        <taxon>Neoteleostei</taxon>
        <taxon>Acanthomorphata</taxon>
        <taxon>Eupercaria</taxon>
        <taxon>Perciformes</taxon>
        <taxon>Percoidei</taxon>
        <taxon>Percidae</taxon>
        <taxon>Percinae</taxon>
        <taxon>Perca</taxon>
    </lineage>
</organism>
<keyword evidence="2" id="KW-1185">Reference proteome</keyword>